<gene>
    <name evidence="2" type="ORF">KUTeg_020852</name>
</gene>
<evidence type="ECO:0000256" key="1">
    <source>
        <dbReference type="SAM" id="MobiDB-lite"/>
    </source>
</evidence>
<organism evidence="2 3">
    <name type="scientific">Tegillarca granosa</name>
    <name type="common">Malaysian cockle</name>
    <name type="synonym">Anadara granosa</name>
    <dbReference type="NCBI Taxonomy" id="220873"/>
    <lineage>
        <taxon>Eukaryota</taxon>
        <taxon>Metazoa</taxon>
        <taxon>Spiralia</taxon>
        <taxon>Lophotrochozoa</taxon>
        <taxon>Mollusca</taxon>
        <taxon>Bivalvia</taxon>
        <taxon>Autobranchia</taxon>
        <taxon>Pteriomorphia</taxon>
        <taxon>Arcoida</taxon>
        <taxon>Arcoidea</taxon>
        <taxon>Arcidae</taxon>
        <taxon>Tegillarca</taxon>
    </lineage>
</organism>
<proteinExistence type="predicted"/>
<evidence type="ECO:0000313" key="3">
    <source>
        <dbReference type="Proteomes" id="UP001217089"/>
    </source>
</evidence>
<evidence type="ECO:0000313" key="2">
    <source>
        <dbReference type="EMBL" id="KAJ8301865.1"/>
    </source>
</evidence>
<comment type="caution">
    <text evidence="2">The sequence shown here is derived from an EMBL/GenBank/DDBJ whole genome shotgun (WGS) entry which is preliminary data.</text>
</comment>
<feature type="compositionally biased region" description="Basic residues" evidence="1">
    <location>
        <begin position="172"/>
        <end position="182"/>
    </location>
</feature>
<sequence length="617" mass="69526">MGTGFSVICSSKRSVIIANSLRSVRREPEQLETHKSLPDLISVSRKLHPCESRDSGIVENEILHYQNGLNRPENELEHVIEGPNQNSKSNEEPSHDANVKPSRPQSCRLGNRNASQNKRNEQKVHEERIVKLLRLTRKSSDGAFPPYSDEENIEREDSFYGPNDPDDYAKVGSKRKKSRAKSCKSEGRQSTRVISDLDLSSGAEDMSDSDVWEIPDETDFLRKKGSGSRKGWVMQEDGLDRDSSGSGTPTPRSSQCIDYYRIVSDSYRRYDTNIAKKASEMSISSIILTPVDGLCNTNRSNISGISECSNVDITNSLPNHLQRKMDDLVTAFLDALHDRHKKGKLTQKEYESIMKTLRHQLVHFVVSCIINDVTPRIEVQGNSKSMFCDNPWTVKIELKEADEEILQTSEKQLAKKLAKKGNKITKEDITCLLGDHLRTIEQLQHVRDSGKMHKSQLDEDEKSRLMSAPESRFNGTVTNQKRKKLPGSAPTKNAKLNLNVKPSQSKTITAGSKSSSFTSVSSDARTLCSTEDYDVDSDSTIENCSDSEMSQKCTSVENTPEPDMFVQDSKLSSELTQIIWAQKWHLSEDDICEMFWETREAIVQPFNQSYSSAIKML</sequence>
<evidence type="ECO:0008006" key="4">
    <source>
        <dbReference type="Google" id="ProtNLM"/>
    </source>
</evidence>
<feature type="region of interest" description="Disordered" evidence="1">
    <location>
        <begin position="446"/>
        <end position="494"/>
    </location>
</feature>
<feature type="compositionally biased region" description="Basic and acidic residues" evidence="1">
    <location>
        <begin position="89"/>
        <end position="98"/>
    </location>
</feature>
<name>A0ABQ9E9M5_TEGGR</name>
<feature type="compositionally biased region" description="Basic and acidic residues" evidence="1">
    <location>
        <begin position="446"/>
        <end position="464"/>
    </location>
</feature>
<feature type="region of interest" description="Disordered" evidence="1">
    <location>
        <begin position="223"/>
        <end position="253"/>
    </location>
</feature>
<feature type="region of interest" description="Disordered" evidence="1">
    <location>
        <begin position="139"/>
        <end position="190"/>
    </location>
</feature>
<keyword evidence="3" id="KW-1185">Reference proteome</keyword>
<dbReference type="EMBL" id="JARBDR010000918">
    <property type="protein sequence ID" value="KAJ8301865.1"/>
    <property type="molecule type" value="Genomic_DNA"/>
</dbReference>
<feature type="compositionally biased region" description="Low complexity" evidence="1">
    <location>
        <begin position="244"/>
        <end position="253"/>
    </location>
</feature>
<dbReference type="Proteomes" id="UP001217089">
    <property type="component" value="Unassembled WGS sequence"/>
</dbReference>
<reference evidence="2 3" key="1">
    <citation type="submission" date="2022-12" db="EMBL/GenBank/DDBJ databases">
        <title>Chromosome-level genome of Tegillarca granosa.</title>
        <authorList>
            <person name="Kim J."/>
        </authorList>
    </citation>
    <scope>NUCLEOTIDE SEQUENCE [LARGE SCALE GENOMIC DNA]</scope>
    <source>
        <strain evidence="2">Teg-2019</strain>
        <tissue evidence="2">Adductor muscle</tissue>
    </source>
</reference>
<feature type="region of interest" description="Disordered" evidence="1">
    <location>
        <begin position="82"/>
        <end position="125"/>
    </location>
</feature>
<accession>A0ABQ9E9M5</accession>
<protein>
    <recommendedName>
        <fullName evidence="4">EF-hand domain-containing protein</fullName>
    </recommendedName>
</protein>